<dbReference type="EMBL" id="BAAALS010000020">
    <property type="protein sequence ID" value="GAA1764317.1"/>
    <property type="molecule type" value="Genomic_DNA"/>
</dbReference>
<dbReference type="InterPro" id="IPR027417">
    <property type="entry name" value="P-loop_NTPase"/>
</dbReference>
<proteinExistence type="inferred from homology"/>
<evidence type="ECO:0000256" key="1">
    <source>
        <dbReference type="ARBA" id="ARBA00004202"/>
    </source>
</evidence>
<keyword evidence="5 8" id="KW-0067">ATP-binding</keyword>
<evidence type="ECO:0000256" key="2">
    <source>
        <dbReference type="ARBA" id="ARBA00005417"/>
    </source>
</evidence>
<dbReference type="SMART" id="SM00382">
    <property type="entry name" value="AAA"/>
    <property type="match status" value="1"/>
</dbReference>
<keyword evidence="4" id="KW-0547">Nucleotide-binding</keyword>
<dbReference type="GO" id="GO:0005524">
    <property type="term" value="F:ATP binding"/>
    <property type="evidence" value="ECO:0007669"/>
    <property type="project" value="UniProtKB-KW"/>
</dbReference>
<evidence type="ECO:0000313" key="9">
    <source>
        <dbReference type="Proteomes" id="UP001500655"/>
    </source>
</evidence>
<gene>
    <name evidence="8" type="ORF">GCM10009681_39250</name>
</gene>
<dbReference type="InterPro" id="IPR003439">
    <property type="entry name" value="ABC_transporter-like_ATP-bd"/>
</dbReference>
<evidence type="ECO:0000256" key="5">
    <source>
        <dbReference type="ARBA" id="ARBA00022840"/>
    </source>
</evidence>
<comment type="similarity">
    <text evidence="2">Belongs to the ABC transporter superfamily.</text>
</comment>
<sequence>MSAVLKATGLVKNYRRGRAVDGVDLVVGDGERIGLLGPNGAGKTTTLLMCLGMVTPDAGTVEILGRRLPRRRASAMSEVGFAAGYLPLPNAVRVNEYLRMFGRLYGLRRPDVATREGLERFGIGHLEKAMGTELSSGQKTLVGIIKATLHRPRLLVLDEPTASLDPDVALRVRTGLAELSAANGTALLVTSHNMAEVERLCERVTFLSRGRVVAHGTPEEISRTFDRDGLEEVFLHLAELQHKNSEEVPA</sequence>
<feature type="domain" description="ABC transporter" evidence="7">
    <location>
        <begin position="5"/>
        <end position="234"/>
    </location>
</feature>
<dbReference type="PANTHER" id="PTHR42711:SF5">
    <property type="entry name" value="ABC TRANSPORTER ATP-BINDING PROTEIN NATA"/>
    <property type="match status" value="1"/>
</dbReference>
<comment type="subcellular location">
    <subcellularLocation>
        <location evidence="1">Cell membrane</location>
        <topology evidence="1">Peripheral membrane protein</topology>
    </subcellularLocation>
</comment>
<accession>A0ABP4WVX0</accession>
<evidence type="ECO:0000256" key="3">
    <source>
        <dbReference type="ARBA" id="ARBA00022448"/>
    </source>
</evidence>
<dbReference type="SUPFAM" id="SSF52540">
    <property type="entry name" value="P-loop containing nucleoside triphosphate hydrolases"/>
    <property type="match status" value="1"/>
</dbReference>
<keyword evidence="9" id="KW-1185">Reference proteome</keyword>
<reference evidence="9" key="1">
    <citation type="journal article" date="2019" name="Int. J. Syst. Evol. Microbiol.">
        <title>The Global Catalogue of Microorganisms (GCM) 10K type strain sequencing project: providing services to taxonomists for standard genome sequencing and annotation.</title>
        <authorList>
            <consortium name="The Broad Institute Genomics Platform"/>
            <consortium name="The Broad Institute Genome Sequencing Center for Infectious Disease"/>
            <person name="Wu L."/>
            <person name="Ma J."/>
        </authorList>
    </citation>
    <scope>NUCLEOTIDE SEQUENCE [LARGE SCALE GENOMIC DNA]</scope>
    <source>
        <strain evidence="9">JCM 13249</strain>
    </source>
</reference>
<dbReference type="Pfam" id="PF00005">
    <property type="entry name" value="ABC_tran"/>
    <property type="match status" value="1"/>
</dbReference>
<dbReference type="InterPro" id="IPR050763">
    <property type="entry name" value="ABC_transporter_ATP-binding"/>
</dbReference>
<dbReference type="Proteomes" id="UP001500655">
    <property type="component" value="Unassembled WGS sequence"/>
</dbReference>
<dbReference type="InterPro" id="IPR017871">
    <property type="entry name" value="ABC_transporter-like_CS"/>
</dbReference>
<organism evidence="8 9">
    <name type="scientific">Luedemannella helvata</name>
    <dbReference type="NCBI Taxonomy" id="349315"/>
    <lineage>
        <taxon>Bacteria</taxon>
        <taxon>Bacillati</taxon>
        <taxon>Actinomycetota</taxon>
        <taxon>Actinomycetes</taxon>
        <taxon>Micromonosporales</taxon>
        <taxon>Micromonosporaceae</taxon>
        <taxon>Luedemannella</taxon>
    </lineage>
</organism>
<evidence type="ECO:0000256" key="4">
    <source>
        <dbReference type="ARBA" id="ARBA00022741"/>
    </source>
</evidence>
<dbReference type="Gene3D" id="3.40.50.300">
    <property type="entry name" value="P-loop containing nucleotide triphosphate hydrolases"/>
    <property type="match status" value="1"/>
</dbReference>
<evidence type="ECO:0000259" key="7">
    <source>
        <dbReference type="PROSITE" id="PS50893"/>
    </source>
</evidence>
<evidence type="ECO:0000256" key="6">
    <source>
        <dbReference type="ARBA" id="ARBA00023251"/>
    </source>
</evidence>
<keyword evidence="3" id="KW-0813">Transport</keyword>
<evidence type="ECO:0000313" key="8">
    <source>
        <dbReference type="EMBL" id="GAA1764317.1"/>
    </source>
</evidence>
<dbReference type="InterPro" id="IPR003593">
    <property type="entry name" value="AAA+_ATPase"/>
</dbReference>
<dbReference type="PANTHER" id="PTHR42711">
    <property type="entry name" value="ABC TRANSPORTER ATP-BINDING PROTEIN"/>
    <property type="match status" value="1"/>
</dbReference>
<comment type="caution">
    <text evidence="8">The sequence shown here is derived from an EMBL/GenBank/DDBJ whole genome shotgun (WGS) entry which is preliminary data.</text>
</comment>
<keyword evidence="6" id="KW-0046">Antibiotic resistance</keyword>
<name>A0ABP4WVX0_9ACTN</name>
<dbReference type="PROSITE" id="PS50893">
    <property type="entry name" value="ABC_TRANSPORTER_2"/>
    <property type="match status" value="1"/>
</dbReference>
<protein>
    <submittedName>
        <fullName evidence="8">ABC transporter ATP-binding protein</fullName>
    </submittedName>
</protein>
<dbReference type="RefSeq" id="WP_344083850.1">
    <property type="nucleotide sequence ID" value="NZ_BAAALS010000020.1"/>
</dbReference>
<dbReference type="PROSITE" id="PS00211">
    <property type="entry name" value="ABC_TRANSPORTER_1"/>
    <property type="match status" value="1"/>
</dbReference>